<dbReference type="InterPro" id="IPR036864">
    <property type="entry name" value="Zn2-C6_fun-type_DNA-bd_sf"/>
</dbReference>
<dbReference type="Pfam" id="PF00172">
    <property type="entry name" value="Zn_clus"/>
    <property type="match status" value="1"/>
</dbReference>
<comment type="caution">
    <text evidence="8">The sequence shown here is derived from an EMBL/GenBank/DDBJ whole genome shotgun (WGS) entry which is preliminary data.</text>
</comment>
<protein>
    <recommendedName>
        <fullName evidence="7">Zn(2)-C6 fungal-type domain-containing protein</fullName>
    </recommendedName>
</protein>
<dbReference type="GO" id="GO:0005634">
    <property type="term" value="C:nucleus"/>
    <property type="evidence" value="ECO:0007669"/>
    <property type="project" value="UniProtKB-SubCell"/>
</dbReference>
<keyword evidence="5" id="KW-0539">Nucleus</keyword>
<feature type="compositionally biased region" description="Polar residues" evidence="6">
    <location>
        <begin position="158"/>
        <end position="176"/>
    </location>
</feature>
<evidence type="ECO:0000256" key="5">
    <source>
        <dbReference type="ARBA" id="ARBA00023242"/>
    </source>
</evidence>
<evidence type="ECO:0000256" key="4">
    <source>
        <dbReference type="ARBA" id="ARBA00023163"/>
    </source>
</evidence>
<dbReference type="GO" id="GO:0008270">
    <property type="term" value="F:zinc ion binding"/>
    <property type="evidence" value="ECO:0007669"/>
    <property type="project" value="InterPro"/>
</dbReference>
<evidence type="ECO:0000256" key="3">
    <source>
        <dbReference type="ARBA" id="ARBA00023015"/>
    </source>
</evidence>
<gene>
    <name evidence="8" type="ORF">FPSE_04183</name>
</gene>
<comment type="subcellular location">
    <subcellularLocation>
        <location evidence="1">Nucleus</location>
    </subcellularLocation>
</comment>
<dbReference type="GeneID" id="20362801"/>
<dbReference type="Proteomes" id="UP000007978">
    <property type="component" value="Chromosome 4"/>
</dbReference>
<organism evidence="8 9">
    <name type="scientific">Fusarium pseudograminearum (strain CS3096)</name>
    <name type="common">Wheat and barley crown-rot fungus</name>
    <dbReference type="NCBI Taxonomy" id="1028729"/>
    <lineage>
        <taxon>Eukaryota</taxon>
        <taxon>Fungi</taxon>
        <taxon>Dikarya</taxon>
        <taxon>Ascomycota</taxon>
        <taxon>Pezizomycotina</taxon>
        <taxon>Sordariomycetes</taxon>
        <taxon>Hypocreomycetidae</taxon>
        <taxon>Hypocreales</taxon>
        <taxon>Nectriaceae</taxon>
        <taxon>Fusarium</taxon>
    </lineage>
</organism>
<dbReference type="AlphaFoldDB" id="K3VL77"/>
<evidence type="ECO:0000259" key="7">
    <source>
        <dbReference type="PROSITE" id="PS50048"/>
    </source>
</evidence>
<evidence type="ECO:0000256" key="2">
    <source>
        <dbReference type="ARBA" id="ARBA00022723"/>
    </source>
</evidence>
<keyword evidence="2" id="KW-0479">Metal-binding</keyword>
<dbReference type="SUPFAM" id="SSF57701">
    <property type="entry name" value="Zn2/Cys6 DNA-binding domain"/>
    <property type="match status" value="1"/>
</dbReference>
<accession>K3VL77</accession>
<dbReference type="PROSITE" id="PS50048">
    <property type="entry name" value="ZN2_CY6_FUNGAL_2"/>
    <property type="match status" value="1"/>
</dbReference>
<dbReference type="HOGENOM" id="CLU_008335_1_0_1"/>
<reference evidence="8 9" key="1">
    <citation type="journal article" date="2012" name="PLoS Pathog.">
        <title>Comparative pathogenomics reveals horizontally acquired novel virulence genes in fungi infecting cereal hosts.</title>
        <authorList>
            <person name="Gardiner D.M."/>
            <person name="McDonald M.C."/>
            <person name="Covarelli L."/>
            <person name="Solomon P.S."/>
            <person name="Rusu A.G."/>
            <person name="Marshall M."/>
            <person name="Kazan K."/>
            <person name="Chakraborty S."/>
            <person name="McDonald B.A."/>
            <person name="Manners J.M."/>
        </authorList>
    </citation>
    <scope>NUCLEOTIDE SEQUENCE [LARGE SCALE GENOMIC DNA]</scope>
    <source>
        <strain evidence="8 9">CS3096</strain>
    </source>
</reference>
<evidence type="ECO:0000313" key="9">
    <source>
        <dbReference type="Proteomes" id="UP000007978"/>
    </source>
</evidence>
<feature type="compositionally biased region" description="Basic and acidic residues" evidence="6">
    <location>
        <begin position="202"/>
        <end position="214"/>
    </location>
</feature>
<dbReference type="SMART" id="SM00066">
    <property type="entry name" value="GAL4"/>
    <property type="match status" value="1"/>
</dbReference>
<dbReference type="EMBL" id="AFNW01000083">
    <property type="protein sequence ID" value="EKJ75682.1"/>
    <property type="molecule type" value="Genomic_DNA"/>
</dbReference>
<keyword evidence="9" id="KW-1185">Reference proteome</keyword>
<feature type="compositionally biased region" description="Polar residues" evidence="6">
    <location>
        <begin position="48"/>
        <end position="60"/>
    </location>
</feature>
<dbReference type="eggNOG" id="ENOG502QU1D">
    <property type="taxonomic scope" value="Eukaryota"/>
</dbReference>
<evidence type="ECO:0000256" key="1">
    <source>
        <dbReference type="ARBA" id="ARBA00004123"/>
    </source>
</evidence>
<feature type="region of interest" description="Disordered" evidence="6">
    <location>
        <begin position="388"/>
        <end position="440"/>
    </location>
</feature>
<dbReference type="OrthoDB" id="5426798at2759"/>
<dbReference type="InterPro" id="IPR001138">
    <property type="entry name" value="Zn2Cys6_DnaBD"/>
</dbReference>
<feature type="compositionally biased region" description="Polar residues" evidence="6">
    <location>
        <begin position="132"/>
        <end position="143"/>
    </location>
</feature>
<feature type="compositionally biased region" description="Polar residues" evidence="6">
    <location>
        <begin position="71"/>
        <end position="83"/>
    </location>
</feature>
<evidence type="ECO:0000313" key="8">
    <source>
        <dbReference type="EMBL" id="EKJ75682.1"/>
    </source>
</evidence>
<feature type="compositionally biased region" description="Polar residues" evidence="6">
    <location>
        <begin position="415"/>
        <end position="434"/>
    </location>
</feature>
<dbReference type="PANTHER" id="PTHR47338:SF11">
    <property type="entry name" value="ZN(II)2CYS6 TRANSCRIPTION FACTOR (EUROFUNG)"/>
    <property type="match status" value="1"/>
</dbReference>
<dbReference type="RefSeq" id="XP_009255576.1">
    <property type="nucleotide sequence ID" value="XM_009257301.1"/>
</dbReference>
<dbReference type="InterPro" id="IPR007219">
    <property type="entry name" value="XnlR_reg_dom"/>
</dbReference>
<dbReference type="GO" id="GO:0003677">
    <property type="term" value="F:DNA binding"/>
    <property type="evidence" value="ECO:0007669"/>
    <property type="project" value="InterPro"/>
</dbReference>
<dbReference type="CDD" id="cd12148">
    <property type="entry name" value="fungal_TF_MHR"/>
    <property type="match status" value="1"/>
</dbReference>
<dbReference type="GO" id="GO:0000981">
    <property type="term" value="F:DNA-binding transcription factor activity, RNA polymerase II-specific"/>
    <property type="evidence" value="ECO:0007669"/>
    <property type="project" value="InterPro"/>
</dbReference>
<dbReference type="CDD" id="cd00067">
    <property type="entry name" value="GAL4"/>
    <property type="match status" value="1"/>
</dbReference>
<dbReference type="InterPro" id="IPR050815">
    <property type="entry name" value="TF_fung"/>
</dbReference>
<dbReference type="PANTHER" id="PTHR47338">
    <property type="entry name" value="ZN(II)2CYS6 TRANSCRIPTION FACTOR (EUROFUNG)-RELATED"/>
    <property type="match status" value="1"/>
</dbReference>
<proteinExistence type="predicted"/>
<feature type="domain" description="Zn(2)-C6 fungal-type" evidence="7">
    <location>
        <begin position="356"/>
        <end position="386"/>
    </location>
</feature>
<dbReference type="Gene3D" id="4.10.240.10">
    <property type="entry name" value="Zn(2)-C6 fungal-type DNA-binding domain"/>
    <property type="match status" value="1"/>
</dbReference>
<dbReference type="GO" id="GO:0006351">
    <property type="term" value="P:DNA-templated transcription"/>
    <property type="evidence" value="ECO:0007669"/>
    <property type="project" value="InterPro"/>
</dbReference>
<sequence length="968" mass="108150">MELRQSVHRQKVSDEFHLLTIFWVMLGLVYSRPRLVFPHTPPELESPGASSYCTNSNSSADRPWISPAPTSPSMNNYDKSLTTDMPEDQKMSAEQTRPKSATQTAPRQQQLPSLSSIFGPPATGRPAHSPLSEHNNNSYSTSTPRERTHAPSGDRNHSASYFPQTLSPSVSQPRSTYDNKFETDRQPIHALPRSYSGSASPRYRDGEHSRRESVVEGQSGRWSVQQENRTEYSLGSRDGSFRPPQDQFRLQFPDSKERVVPTYSGQRSPQGSLIPPPTPSTTATDGVPSKDGLGPKIWTGTHFLPRFVRATEVPGEGMCYFYDDGSHCKTVIDGEAVNAHWGVTKAGKPRKRLAIACVTCREKKIKCDPDFPRCVQCEKFGRVCKFKNAPRGGHNTSPSTPPAELDDGPSRPTHSENGSPVSPRTTLRPTSPDTGSHKRLRVGYDSYVAGEPMHTVPSAEPPRPQMPIQPPAIELPRISEEVLNQAWRTDPCLSDPQSIRSVISHFFVHLDSTMIVRFIPENVFKTWVMNPGLRKSPEDLMLLYSILAVGVALSGGPKAIAFEYASVAHYAQKSTTSSCIQLVQTRILLALYYISISRSAEASEMISAAVATAACLKLHVEIEESREAGLAIFPFGMNKAGYCEARRRTFWSLYMLERLDGRFPDRFAMINAEDIYTRLPADSHSFERELDGYAPTFNPYVSSFTTVHDRELGISAYLIEMVHLWSSDVCRIYRMARRSNFAETDLNSSPRILKRIQEWRNALPSRLAFTASNLESAALAGELGPFLTMHLLYNHAIIKLNRHTTAAGRCSPQTASLHIQTCYEHATQVLDMAKALVRLHRGGQTVLSAPAPVLAMVLTEAVDVFTASGRLSHVNDIIENVHMVQGVVQAMFAIWDNVRNAQEVIDGRIGMLHRIRDRGSLPVSPVEGYRVFYSSEGREDEKVLRWQINNPMEKLYPRDMDTIYSTLF</sequence>
<feature type="compositionally biased region" description="Basic and acidic residues" evidence="6">
    <location>
        <begin position="144"/>
        <end position="157"/>
    </location>
</feature>
<dbReference type="Pfam" id="PF04082">
    <property type="entry name" value="Fungal_trans"/>
    <property type="match status" value="1"/>
</dbReference>
<feature type="compositionally biased region" description="Polar residues" evidence="6">
    <location>
        <begin position="92"/>
        <end position="116"/>
    </location>
</feature>
<feature type="region of interest" description="Disordered" evidence="6">
    <location>
        <begin position="42"/>
        <end position="290"/>
    </location>
</feature>
<keyword evidence="4" id="KW-0804">Transcription</keyword>
<feature type="compositionally biased region" description="Basic and acidic residues" evidence="6">
    <location>
        <begin position="177"/>
        <end position="187"/>
    </location>
</feature>
<dbReference type="KEGG" id="fpu:FPSE_04183"/>
<evidence type="ECO:0000256" key="6">
    <source>
        <dbReference type="SAM" id="MobiDB-lite"/>
    </source>
</evidence>
<dbReference type="PROSITE" id="PS00463">
    <property type="entry name" value="ZN2_CY6_FUNGAL_1"/>
    <property type="match status" value="1"/>
</dbReference>
<name>K3VL77_FUSPC</name>
<keyword evidence="3" id="KW-0805">Transcription regulation</keyword>
<feature type="compositionally biased region" description="Polar residues" evidence="6">
    <location>
        <begin position="220"/>
        <end position="233"/>
    </location>
</feature>